<dbReference type="InterPro" id="IPR057394">
    <property type="entry name" value="PIGBOS1"/>
</dbReference>
<protein>
    <submittedName>
        <fullName evidence="2">Uncharacterized protein</fullName>
    </submittedName>
</protein>
<dbReference type="AlphaFoldDB" id="A0A1L7TT61"/>
<organism evidence="2 3">
    <name type="scientific">Fusarium mangiferae</name>
    <name type="common">Mango malformation disease fungus</name>
    <dbReference type="NCBI Taxonomy" id="192010"/>
    <lineage>
        <taxon>Eukaryota</taxon>
        <taxon>Fungi</taxon>
        <taxon>Dikarya</taxon>
        <taxon>Ascomycota</taxon>
        <taxon>Pezizomycotina</taxon>
        <taxon>Sordariomycetes</taxon>
        <taxon>Hypocreomycetidae</taxon>
        <taxon>Hypocreales</taxon>
        <taxon>Nectriaceae</taxon>
        <taxon>Fusarium</taxon>
        <taxon>Fusarium fujikuroi species complex</taxon>
    </lineage>
</organism>
<accession>A0A1L7TT61</accession>
<dbReference type="Pfam" id="PF23670">
    <property type="entry name" value="PIGBOS1"/>
    <property type="match status" value="1"/>
</dbReference>
<reference evidence="3" key="1">
    <citation type="journal article" date="2016" name="Genome Biol. Evol.">
        <title>Comparative 'omics' of the Fusarium fujikuroi species complex highlights differences in genetic potential and metabolite synthesis.</title>
        <authorList>
            <person name="Niehaus E.-M."/>
            <person name="Muensterkoetter M."/>
            <person name="Proctor R.H."/>
            <person name="Brown D.W."/>
            <person name="Sharon A."/>
            <person name="Idan Y."/>
            <person name="Oren-Young L."/>
            <person name="Sieber C.M."/>
            <person name="Novak O."/>
            <person name="Pencik A."/>
            <person name="Tarkowska D."/>
            <person name="Hromadova K."/>
            <person name="Freeman S."/>
            <person name="Maymon M."/>
            <person name="Elazar M."/>
            <person name="Youssef S.A."/>
            <person name="El-Shabrawy E.S.M."/>
            <person name="Shalaby A.B.A."/>
            <person name="Houterman P."/>
            <person name="Brock N.L."/>
            <person name="Burkhardt I."/>
            <person name="Tsavkelova E.A."/>
            <person name="Dickschat J.S."/>
            <person name="Galuszka P."/>
            <person name="Gueldener U."/>
            <person name="Tudzynski B."/>
        </authorList>
    </citation>
    <scope>NUCLEOTIDE SEQUENCE [LARGE SCALE GENOMIC DNA]</scope>
    <source>
        <strain evidence="3">MRC7560</strain>
    </source>
</reference>
<sequence>MHVFERALPLALTVFCGVVGGFYTFQPIFANDAQKNLDSPPASLIPNEKETGEEKKAARNN</sequence>
<feature type="region of interest" description="Disordered" evidence="1">
    <location>
        <begin position="39"/>
        <end position="61"/>
    </location>
</feature>
<proteinExistence type="predicted"/>
<dbReference type="EMBL" id="FCQH01000009">
    <property type="protein sequence ID" value="CVK98507.1"/>
    <property type="molecule type" value="Genomic_DNA"/>
</dbReference>
<evidence type="ECO:0000313" key="2">
    <source>
        <dbReference type="EMBL" id="CVK98507.1"/>
    </source>
</evidence>
<dbReference type="Proteomes" id="UP000184255">
    <property type="component" value="Unassembled WGS sequence"/>
</dbReference>
<name>A0A1L7TT61_FUSMA</name>
<keyword evidence="3" id="KW-1185">Reference proteome</keyword>
<dbReference type="RefSeq" id="XP_041685228.1">
    <property type="nucleotide sequence ID" value="XM_041835023.1"/>
</dbReference>
<dbReference type="GeneID" id="65091729"/>
<feature type="compositionally biased region" description="Basic and acidic residues" evidence="1">
    <location>
        <begin position="47"/>
        <end position="61"/>
    </location>
</feature>
<evidence type="ECO:0000313" key="3">
    <source>
        <dbReference type="Proteomes" id="UP000184255"/>
    </source>
</evidence>
<gene>
    <name evidence="2" type="ORF">FMAN_12479</name>
</gene>
<dbReference type="VEuPathDB" id="FungiDB:FMAN_12479"/>
<comment type="caution">
    <text evidence="2">The sequence shown here is derived from an EMBL/GenBank/DDBJ whole genome shotgun (WGS) entry which is preliminary data.</text>
</comment>
<evidence type="ECO:0000256" key="1">
    <source>
        <dbReference type="SAM" id="MobiDB-lite"/>
    </source>
</evidence>